<proteinExistence type="predicted"/>
<keyword evidence="5" id="KW-0804">Transcription</keyword>
<feature type="domain" description="OmpR/PhoB-type" evidence="9">
    <location>
        <begin position="135"/>
        <end position="234"/>
    </location>
</feature>
<dbReference type="EMBL" id="JBBKTX010000008">
    <property type="protein sequence ID" value="MFK4752392.1"/>
    <property type="molecule type" value="Genomic_DNA"/>
</dbReference>
<organism evidence="10 11">
    <name type="scientific">Oceanobacter antarcticus</name>
    <dbReference type="NCBI Taxonomy" id="3133425"/>
    <lineage>
        <taxon>Bacteria</taxon>
        <taxon>Pseudomonadati</taxon>
        <taxon>Pseudomonadota</taxon>
        <taxon>Gammaproteobacteria</taxon>
        <taxon>Oceanospirillales</taxon>
        <taxon>Oceanospirillaceae</taxon>
        <taxon>Oceanobacter</taxon>
    </lineage>
</organism>
<dbReference type="CDD" id="cd00383">
    <property type="entry name" value="trans_reg_C"/>
    <property type="match status" value="1"/>
</dbReference>
<dbReference type="CDD" id="cd17574">
    <property type="entry name" value="REC_OmpR"/>
    <property type="match status" value="1"/>
</dbReference>
<evidence type="ECO:0000256" key="5">
    <source>
        <dbReference type="ARBA" id="ARBA00023163"/>
    </source>
</evidence>
<dbReference type="InterPro" id="IPR036388">
    <property type="entry name" value="WH-like_DNA-bd_sf"/>
</dbReference>
<evidence type="ECO:0000259" key="8">
    <source>
        <dbReference type="PROSITE" id="PS50110"/>
    </source>
</evidence>
<dbReference type="InterPro" id="IPR001789">
    <property type="entry name" value="Sig_transdc_resp-reg_receiver"/>
</dbReference>
<evidence type="ECO:0000256" key="2">
    <source>
        <dbReference type="ARBA" id="ARBA00023012"/>
    </source>
</evidence>
<reference evidence="10 11" key="1">
    <citation type="submission" date="2024-03" db="EMBL/GenBank/DDBJ databases">
        <title>High-quality draft genome sequence of Oceanobacter sp. wDCs-4.</title>
        <authorList>
            <person name="Dong C."/>
        </authorList>
    </citation>
    <scope>NUCLEOTIDE SEQUENCE [LARGE SCALE GENOMIC DNA]</scope>
    <source>
        <strain evidence="11">wDCs-4</strain>
    </source>
</reference>
<feature type="domain" description="Response regulatory" evidence="8">
    <location>
        <begin position="6"/>
        <end position="120"/>
    </location>
</feature>
<dbReference type="RefSeq" id="WP_416205673.1">
    <property type="nucleotide sequence ID" value="NZ_JBBKTX010000008.1"/>
</dbReference>
<evidence type="ECO:0000313" key="11">
    <source>
        <dbReference type="Proteomes" id="UP001620597"/>
    </source>
</evidence>
<evidence type="ECO:0000256" key="4">
    <source>
        <dbReference type="ARBA" id="ARBA00023125"/>
    </source>
</evidence>
<keyword evidence="1 6" id="KW-0597">Phosphoprotein</keyword>
<accession>A0ABW8NHL8</accession>
<evidence type="ECO:0000256" key="7">
    <source>
        <dbReference type="PROSITE-ProRule" id="PRU01091"/>
    </source>
</evidence>
<keyword evidence="2" id="KW-0902">Two-component regulatory system</keyword>
<evidence type="ECO:0000256" key="1">
    <source>
        <dbReference type="ARBA" id="ARBA00022553"/>
    </source>
</evidence>
<gene>
    <name evidence="10" type="ORF">WG929_08215</name>
</gene>
<protein>
    <submittedName>
        <fullName evidence="10">Response regulator</fullName>
    </submittedName>
</protein>
<dbReference type="PANTHER" id="PTHR48111">
    <property type="entry name" value="REGULATOR OF RPOS"/>
    <property type="match status" value="1"/>
</dbReference>
<dbReference type="PROSITE" id="PS51755">
    <property type="entry name" value="OMPR_PHOB"/>
    <property type="match status" value="1"/>
</dbReference>
<dbReference type="PANTHER" id="PTHR48111:SF4">
    <property type="entry name" value="DNA-BINDING DUAL TRANSCRIPTIONAL REGULATOR OMPR"/>
    <property type="match status" value="1"/>
</dbReference>
<evidence type="ECO:0000259" key="9">
    <source>
        <dbReference type="PROSITE" id="PS51755"/>
    </source>
</evidence>
<dbReference type="Pfam" id="PF00072">
    <property type="entry name" value="Response_reg"/>
    <property type="match status" value="1"/>
</dbReference>
<dbReference type="Gene3D" id="3.40.50.2300">
    <property type="match status" value="1"/>
</dbReference>
<feature type="DNA-binding region" description="OmpR/PhoB-type" evidence="7">
    <location>
        <begin position="135"/>
        <end position="234"/>
    </location>
</feature>
<dbReference type="InterPro" id="IPR016032">
    <property type="entry name" value="Sig_transdc_resp-reg_C-effctor"/>
</dbReference>
<dbReference type="SMART" id="SM00448">
    <property type="entry name" value="REC"/>
    <property type="match status" value="1"/>
</dbReference>
<dbReference type="Gene3D" id="6.10.250.690">
    <property type="match status" value="1"/>
</dbReference>
<evidence type="ECO:0000256" key="6">
    <source>
        <dbReference type="PROSITE-ProRule" id="PRU00169"/>
    </source>
</evidence>
<dbReference type="PROSITE" id="PS50110">
    <property type="entry name" value="RESPONSE_REGULATORY"/>
    <property type="match status" value="1"/>
</dbReference>
<dbReference type="SMART" id="SM00862">
    <property type="entry name" value="Trans_reg_C"/>
    <property type="match status" value="1"/>
</dbReference>
<evidence type="ECO:0000256" key="3">
    <source>
        <dbReference type="ARBA" id="ARBA00023015"/>
    </source>
</evidence>
<dbReference type="Proteomes" id="UP001620597">
    <property type="component" value="Unassembled WGS sequence"/>
</dbReference>
<name>A0ABW8NHL8_9GAMM</name>
<dbReference type="InterPro" id="IPR001867">
    <property type="entry name" value="OmpR/PhoB-type_DNA-bd"/>
</dbReference>
<keyword evidence="4 7" id="KW-0238">DNA-binding</keyword>
<dbReference type="SUPFAM" id="SSF46894">
    <property type="entry name" value="C-terminal effector domain of the bipartite response regulators"/>
    <property type="match status" value="1"/>
</dbReference>
<feature type="modified residue" description="4-aspartylphosphate" evidence="6">
    <location>
        <position position="55"/>
    </location>
</feature>
<comment type="caution">
    <text evidence="10">The sequence shown here is derived from an EMBL/GenBank/DDBJ whole genome shotgun (WGS) entry which is preliminary data.</text>
</comment>
<sequence length="241" mass="27111">MTDPIKILVVDDEAELRGLLRRYLSDQGCQVRAEPGAATVPALLARERFDVLVLDLMMPGEDGLSLCRRLRHEGENIPILMLTARGDPVDRVVGLEMGADDYLVKPFHPRELLARIQALVRRQQVLGAHIGPTQDTVLHFGPYTLYLEGHRLERNGEVVPLTSGEFRLLRTLALHPRRPLGRDRLIELADGRDHVVTDRAIDSQIMRLRKLIETEPSAPRFIQTVWGLGYVFVPDGEGRPG</sequence>
<dbReference type="Pfam" id="PF00486">
    <property type="entry name" value="Trans_reg_C"/>
    <property type="match status" value="1"/>
</dbReference>
<dbReference type="Gene3D" id="1.10.10.10">
    <property type="entry name" value="Winged helix-like DNA-binding domain superfamily/Winged helix DNA-binding domain"/>
    <property type="match status" value="1"/>
</dbReference>
<evidence type="ECO:0000313" key="10">
    <source>
        <dbReference type="EMBL" id="MFK4752392.1"/>
    </source>
</evidence>
<dbReference type="SUPFAM" id="SSF52172">
    <property type="entry name" value="CheY-like"/>
    <property type="match status" value="1"/>
</dbReference>
<dbReference type="InterPro" id="IPR011006">
    <property type="entry name" value="CheY-like_superfamily"/>
</dbReference>
<keyword evidence="11" id="KW-1185">Reference proteome</keyword>
<dbReference type="InterPro" id="IPR039420">
    <property type="entry name" value="WalR-like"/>
</dbReference>
<keyword evidence="3" id="KW-0805">Transcription regulation</keyword>